<dbReference type="AlphaFoldDB" id="A0A176VFJ0"/>
<protein>
    <submittedName>
        <fullName evidence="2">Uncharacterized protein</fullName>
    </submittedName>
</protein>
<evidence type="ECO:0000256" key="1">
    <source>
        <dbReference type="SAM" id="MobiDB-lite"/>
    </source>
</evidence>
<organism evidence="2 3">
    <name type="scientific">Marchantia polymorpha subsp. ruderalis</name>
    <dbReference type="NCBI Taxonomy" id="1480154"/>
    <lineage>
        <taxon>Eukaryota</taxon>
        <taxon>Viridiplantae</taxon>
        <taxon>Streptophyta</taxon>
        <taxon>Embryophyta</taxon>
        <taxon>Marchantiophyta</taxon>
        <taxon>Marchantiopsida</taxon>
        <taxon>Marchantiidae</taxon>
        <taxon>Marchantiales</taxon>
        <taxon>Marchantiaceae</taxon>
        <taxon>Marchantia</taxon>
    </lineage>
</organism>
<feature type="region of interest" description="Disordered" evidence="1">
    <location>
        <begin position="165"/>
        <end position="212"/>
    </location>
</feature>
<comment type="caution">
    <text evidence="2">The sequence shown here is derived from an EMBL/GenBank/DDBJ whole genome shotgun (WGS) entry which is preliminary data.</text>
</comment>
<accession>A0A176VFJ0</accession>
<feature type="compositionally biased region" description="Basic and acidic residues" evidence="1">
    <location>
        <begin position="182"/>
        <end position="206"/>
    </location>
</feature>
<evidence type="ECO:0000313" key="3">
    <source>
        <dbReference type="Proteomes" id="UP000077202"/>
    </source>
</evidence>
<gene>
    <name evidence="2" type="ORF">AXG93_411s1240</name>
</gene>
<keyword evidence="3" id="KW-1185">Reference proteome</keyword>
<evidence type="ECO:0000313" key="2">
    <source>
        <dbReference type="EMBL" id="OAE19718.1"/>
    </source>
</evidence>
<reference evidence="2" key="1">
    <citation type="submission" date="2016-03" db="EMBL/GenBank/DDBJ databases">
        <title>Mechanisms controlling the formation of the plant cell surface in tip-growing cells are functionally conserved among land plants.</title>
        <authorList>
            <person name="Honkanen S."/>
            <person name="Jones V.A."/>
            <person name="Morieri G."/>
            <person name="Champion C."/>
            <person name="Hetherington A.J."/>
            <person name="Kelly S."/>
            <person name="Saint-Marcoux D."/>
            <person name="Proust H."/>
            <person name="Prescott H."/>
            <person name="Dolan L."/>
        </authorList>
    </citation>
    <scope>NUCLEOTIDE SEQUENCE [LARGE SCALE GENOMIC DNA]</scope>
    <source>
        <tissue evidence="2">Whole gametophyte</tissue>
    </source>
</reference>
<sequence length="212" mass="23562">MNSNEAVISCSGKSAHQRRIILKSVLRGLGRLNQSGRETIKLSSTKHSQHSELLLPEVFKSIVEEGFKRRSAELQQKSNALVSGTGSPVFDRRIPKSSTRASPLENRARKANIVRTMAAKNYFSLLADKEEAQDAKISAAGRNEFGSKCRPLPQSYLKVLVRGLETKPRDPVQQQGPQAPPEKAKVHEAPSRRRPGELWGKFRQEKCAPANK</sequence>
<dbReference type="EMBL" id="LVLJ01003789">
    <property type="protein sequence ID" value="OAE19718.1"/>
    <property type="molecule type" value="Genomic_DNA"/>
</dbReference>
<proteinExistence type="predicted"/>
<dbReference type="Proteomes" id="UP000077202">
    <property type="component" value="Unassembled WGS sequence"/>
</dbReference>
<name>A0A176VFJ0_MARPO</name>